<organism evidence="1 2">
    <name type="scientific">Lactococcus ileimucosae</name>
    <dbReference type="NCBI Taxonomy" id="2941329"/>
    <lineage>
        <taxon>Bacteria</taxon>
        <taxon>Bacillati</taxon>
        <taxon>Bacillota</taxon>
        <taxon>Bacilli</taxon>
        <taxon>Lactobacillales</taxon>
        <taxon>Streptococcaceae</taxon>
        <taxon>Lactococcus</taxon>
    </lineage>
</organism>
<gene>
    <name evidence="1" type="ORF">AALA52_05240</name>
</gene>
<comment type="caution">
    <text evidence="1">The sequence shown here is derived from an EMBL/GenBank/DDBJ whole genome shotgun (WGS) entry which is preliminary data.</text>
</comment>
<sequence>MKCKTIMENIVSENSTSVFDKKVNAFLKELANDGYYVLEQHFQHTRSSLAVSIIYSTEPRKKEL</sequence>
<keyword evidence="2" id="KW-1185">Reference proteome</keyword>
<evidence type="ECO:0000313" key="1">
    <source>
        <dbReference type="EMBL" id="MEY8443646.1"/>
    </source>
</evidence>
<dbReference type="RefSeq" id="WP_369948268.1">
    <property type="nucleotide sequence ID" value="NZ_JBCLSH010000013.1"/>
</dbReference>
<protein>
    <submittedName>
        <fullName evidence="1">Uncharacterized protein</fullName>
    </submittedName>
</protein>
<proteinExistence type="predicted"/>
<dbReference type="Proteomes" id="UP001565283">
    <property type="component" value="Unassembled WGS sequence"/>
</dbReference>
<accession>A0ABV4D267</accession>
<dbReference type="EMBL" id="JBCLSH010000013">
    <property type="protein sequence ID" value="MEY8443646.1"/>
    <property type="molecule type" value="Genomic_DNA"/>
</dbReference>
<evidence type="ECO:0000313" key="2">
    <source>
        <dbReference type="Proteomes" id="UP001565283"/>
    </source>
</evidence>
<name>A0ABV4D267_9LACT</name>
<reference evidence="1 2" key="1">
    <citation type="submission" date="2024-03" db="EMBL/GenBank/DDBJ databases">
        <title>Mouse gut bacterial collection (mGBC) of GemPharmatech.</title>
        <authorList>
            <person name="He Y."/>
            <person name="Dong L."/>
            <person name="Wu D."/>
            <person name="Gao X."/>
            <person name="Lin Z."/>
        </authorList>
    </citation>
    <scope>NUCLEOTIDE SEQUENCE [LARGE SCALE GENOMIC DNA]</scope>
    <source>
        <strain evidence="1 2">61-15</strain>
    </source>
</reference>